<organism evidence="2 3">
    <name type="scientific">Aerophototrophica crusticola</name>
    <dbReference type="NCBI Taxonomy" id="1709002"/>
    <lineage>
        <taxon>Bacteria</taxon>
        <taxon>Pseudomonadati</taxon>
        <taxon>Pseudomonadota</taxon>
        <taxon>Alphaproteobacteria</taxon>
        <taxon>Rhodospirillales</taxon>
        <taxon>Rhodospirillaceae</taxon>
        <taxon>Aerophototrophica</taxon>
    </lineage>
</organism>
<reference evidence="2" key="1">
    <citation type="submission" date="2020-04" db="EMBL/GenBank/DDBJ databases">
        <title>A desert anoxygenic phototrophic bacterium fixes CO2 using RubisCO under aerobic conditions.</title>
        <authorList>
            <person name="Tang K."/>
        </authorList>
    </citation>
    <scope>NUCLEOTIDE SEQUENCE [LARGE SCALE GENOMIC DNA]</scope>
    <source>
        <strain evidence="2">MIMtkB3</strain>
    </source>
</reference>
<dbReference type="InterPro" id="IPR046981">
    <property type="entry name" value="G1P_cyt_trans"/>
</dbReference>
<feature type="domain" description="Nucleotidyl transferase" evidence="1">
    <location>
        <begin position="2"/>
        <end position="208"/>
    </location>
</feature>
<dbReference type="AlphaFoldDB" id="A0A858R7J7"/>
<sequence length="272" mass="30733">MKVVILAGGYGTRISEESQVRPKPLVEIGGRPIIWHIMKIYSHYGFNDFVILCGYKGEMLKQYFRDFMLTTGDVVFDLAQNSMKIVPREVEPWRVTLVDTGQETMTGGRLKRVAHLLDDTFCLTYGDGVADIDIGTLVRHHKEGGRWATVTAVEQPGRFGALHLLPHDPIVHGFREKGPEDGGLINGGFFVLEPKVIDFIDNDSTVWEREPLERLVAANQLQAFRHHGFWQPMDSLRDKMVLENLWKGGDAPWKVWGKEPAMPAAAPRMRAV</sequence>
<dbReference type="EC" id="2.7.7.33" evidence="2"/>
<dbReference type="Gene3D" id="3.90.550.10">
    <property type="entry name" value="Spore Coat Polysaccharide Biosynthesis Protein SpsA, Chain A"/>
    <property type="match status" value="1"/>
</dbReference>
<keyword evidence="2" id="KW-0808">Transferase</keyword>
<keyword evidence="2" id="KW-0548">Nucleotidyltransferase</keyword>
<keyword evidence="3" id="KW-1185">Reference proteome</keyword>
<evidence type="ECO:0000313" key="2">
    <source>
        <dbReference type="EMBL" id="QJE73385.1"/>
    </source>
</evidence>
<dbReference type="InterPro" id="IPR005835">
    <property type="entry name" value="NTP_transferase_dom"/>
</dbReference>
<protein>
    <submittedName>
        <fullName evidence="2">Glucose-1-phosphate cytidylyltransferase</fullName>
        <ecNumber evidence="2">2.7.7.33</ecNumber>
    </submittedName>
</protein>
<dbReference type="KEGG" id="acru:HHL28_10025"/>
<dbReference type="CDD" id="cd02524">
    <property type="entry name" value="G1P_cytidylyltransferase"/>
    <property type="match status" value="1"/>
</dbReference>
<evidence type="ECO:0000313" key="3">
    <source>
        <dbReference type="Proteomes" id="UP000501891"/>
    </source>
</evidence>
<dbReference type="Pfam" id="PF00483">
    <property type="entry name" value="NTP_transferase"/>
    <property type="match status" value="1"/>
</dbReference>
<evidence type="ECO:0000259" key="1">
    <source>
        <dbReference type="Pfam" id="PF00483"/>
    </source>
</evidence>
<dbReference type="PANTHER" id="PTHR47183">
    <property type="entry name" value="GLUCOSE-1-PHOSPHATE CYTIDYLYLTRANSFERASE-RELATED"/>
    <property type="match status" value="1"/>
</dbReference>
<dbReference type="NCBIfam" id="TIGR02623">
    <property type="entry name" value="G1P_cyt_trans"/>
    <property type="match status" value="1"/>
</dbReference>
<name>A0A858R7J7_9PROT</name>
<dbReference type="Proteomes" id="UP000501891">
    <property type="component" value="Chromosome"/>
</dbReference>
<dbReference type="GO" id="GO:0009243">
    <property type="term" value="P:O antigen biosynthetic process"/>
    <property type="evidence" value="ECO:0007669"/>
    <property type="project" value="InterPro"/>
</dbReference>
<dbReference type="SUPFAM" id="SSF53448">
    <property type="entry name" value="Nucleotide-diphospho-sugar transferases"/>
    <property type="match status" value="1"/>
</dbReference>
<dbReference type="GO" id="GO:0047343">
    <property type="term" value="F:glucose-1-phosphate cytidylyltransferase activity"/>
    <property type="evidence" value="ECO:0007669"/>
    <property type="project" value="UniProtKB-EC"/>
</dbReference>
<gene>
    <name evidence="2" type="primary">rfbF</name>
    <name evidence="2" type="ORF">HHL28_10025</name>
</gene>
<dbReference type="EMBL" id="CP051775">
    <property type="protein sequence ID" value="QJE73385.1"/>
    <property type="molecule type" value="Genomic_DNA"/>
</dbReference>
<dbReference type="PANTHER" id="PTHR47183:SF1">
    <property type="entry name" value="GLUCOSE-1-PHOSPHATE CYTIDYLYLTRANSFERASE"/>
    <property type="match status" value="1"/>
</dbReference>
<accession>A0A858R7J7</accession>
<dbReference type="InterPro" id="IPR029044">
    <property type="entry name" value="Nucleotide-diphossugar_trans"/>
</dbReference>
<proteinExistence type="predicted"/>
<dbReference type="InterPro" id="IPR013446">
    <property type="entry name" value="G1P_cyt_trans-like"/>
</dbReference>